<reference evidence="4" key="1">
    <citation type="submission" date="2011-12" db="EMBL/GenBank/DDBJ databases">
        <title>Complete genome sequence of Streptomyces cattleya strain DSM 46488.</title>
        <authorList>
            <person name="Ou H.-Y."/>
            <person name="Li P."/>
            <person name="Zhao C."/>
            <person name="O'Hagan D."/>
            <person name="Deng Z."/>
        </authorList>
    </citation>
    <scope>NUCLEOTIDE SEQUENCE [LARGE SCALE GENOMIC DNA]</scope>
    <source>
        <strain evidence="4">ATCC 35852 / DSM 46488 / JCM 4925 / NBRC 14057 / NRRL 8057</strain>
    </source>
</reference>
<keyword evidence="2" id="KW-0472">Membrane</keyword>
<evidence type="ECO:0000256" key="1">
    <source>
        <dbReference type="SAM" id="MobiDB-lite"/>
    </source>
</evidence>
<organism evidence="3 4">
    <name type="scientific">Streptantibioticus cattleyicolor (strain ATCC 35852 / DSM 46488 / JCM 4925 / NBRC 14057 / NRRL 8057)</name>
    <name type="common">Streptomyces cattleya</name>
    <dbReference type="NCBI Taxonomy" id="1003195"/>
    <lineage>
        <taxon>Bacteria</taxon>
        <taxon>Bacillati</taxon>
        <taxon>Actinomycetota</taxon>
        <taxon>Actinomycetes</taxon>
        <taxon>Kitasatosporales</taxon>
        <taxon>Streptomycetaceae</taxon>
        <taxon>Streptantibioticus</taxon>
    </lineage>
</organism>
<keyword evidence="4" id="KW-1185">Reference proteome</keyword>
<dbReference type="InterPro" id="IPR021215">
    <property type="entry name" value="DUF2752"/>
</dbReference>
<evidence type="ECO:0000256" key="2">
    <source>
        <dbReference type="SAM" id="Phobius"/>
    </source>
</evidence>
<dbReference type="Pfam" id="PF10825">
    <property type="entry name" value="DUF2752"/>
    <property type="match status" value="1"/>
</dbReference>
<accession>G8WQ29</accession>
<dbReference type="KEGG" id="sct:SCAT_1160"/>
<dbReference type="EMBL" id="CP003219">
    <property type="protein sequence ID" value="AEW93529.1"/>
    <property type="molecule type" value="Genomic_DNA"/>
</dbReference>
<proteinExistence type="predicted"/>
<feature type="region of interest" description="Disordered" evidence="1">
    <location>
        <begin position="1"/>
        <end position="22"/>
    </location>
</feature>
<dbReference type="Proteomes" id="UP000007842">
    <property type="component" value="Chromosome"/>
</dbReference>
<accession>F8JZU6</accession>
<keyword evidence="2" id="KW-0812">Transmembrane</keyword>
<sequence length="155" mass="16049">MARPTAPGTSPAPRRPDTGRWRRAAPPGAALGAVLAAFGYVAVVDPGRPGHYPGCPFRAATGWYCPACGGLRSAHAVAHGDLAAALRDNALAVLGYGAAAVLWVWWLCREVRARPGRTAARRHPGARRAATAAVAVVVIAFTVVRNTPAGRCLAP</sequence>
<feature type="transmembrane region" description="Helical" evidence="2">
    <location>
        <begin position="129"/>
        <end position="147"/>
    </location>
</feature>
<dbReference type="KEGG" id="scy:SCATT_11580"/>
<dbReference type="HOGENOM" id="CLU_098258_1_0_11"/>
<protein>
    <recommendedName>
        <fullName evidence="5">DUF2752 domain-containing protein</fullName>
    </recommendedName>
</protein>
<feature type="transmembrane region" description="Helical" evidence="2">
    <location>
        <begin position="24"/>
        <end position="43"/>
    </location>
</feature>
<dbReference type="AlphaFoldDB" id="F8JZU6"/>
<evidence type="ECO:0000313" key="3">
    <source>
        <dbReference type="EMBL" id="AEW93529.1"/>
    </source>
</evidence>
<dbReference type="STRING" id="1003195.SCATT_11580"/>
<name>F8JZU6_STREN</name>
<feature type="transmembrane region" description="Helical" evidence="2">
    <location>
        <begin position="90"/>
        <end position="108"/>
    </location>
</feature>
<dbReference type="eggNOG" id="ENOG5032Y7G">
    <property type="taxonomic scope" value="Bacteria"/>
</dbReference>
<dbReference type="PATRIC" id="fig|1003195.11.peg.2745"/>
<evidence type="ECO:0000313" key="4">
    <source>
        <dbReference type="Proteomes" id="UP000007842"/>
    </source>
</evidence>
<dbReference type="RefSeq" id="WP_014141918.1">
    <property type="nucleotide sequence ID" value="NC_016111.1"/>
</dbReference>
<evidence type="ECO:0008006" key="5">
    <source>
        <dbReference type="Google" id="ProtNLM"/>
    </source>
</evidence>
<keyword evidence="2" id="KW-1133">Transmembrane helix</keyword>
<gene>
    <name evidence="3" type="ordered locus">SCATT_11580</name>
</gene>